<dbReference type="PANTHER" id="PTHR11403">
    <property type="entry name" value="CYTOCHROME C OXIDASE SUBUNIT III"/>
    <property type="match status" value="1"/>
</dbReference>
<keyword evidence="8" id="KW-0249">Electron transport</keyword>
<evidence type="ECO:0000256" key="2">
    <source>
        <dbReference type="ARBA" id="ARBA00010581"/>
    </source>
</evidence>
<keyword evidence="5" id="KW-0813">Transport</keyword>
<dbReference type="InterPro" id="IPR024791">
    <property type="entry name" value="Cyt_c/ubiquinol_Oxase_su3"/>
</dbReference>
<keyword evidence="6" id="KW-1003">Cell membrane</keyword>
<evidence type="ECO:0000256" key="18">
    <source>
        <dbReference type="RuleBase" id="RU003376"/>
    </source>
</evidence>
<dbReference type="InterPro" id="IPR000298">
    <property type="entry name" value="Cyt_c_oxidase-like_su3"/>
</dbReference>
<dbReference type="FunFam" id="1.20.120.80:FF:000001">
    <property type="entry name" value="Cytochrome (Ubi)quinol oxidase subunit III"/>
    <property type="match status" value="1"/>
</dbReference>
<keyword evidence="11 19" id="KW-0472">Membrane</keyword>
<proteinExistence type="inferred from homology"/>
<dbReference type="PROSITE" id="PS50253">
    <property type="entry name" value="COX3"/>
    <property type="match status" value="1"/>
</dbReference>
<comment type="subunit">
    <text evidence="3">Heterooctamer of two A chains, two B chains, two C chains and two D chains.</text>
</comment>
<dbReference type="Pfam" id="PF00510">
    <property type="entry name" value="COX3"/>
    <property type="match status" value="1"/>
</dbReference>
<evidence type="ECO:0000256" key="8">
    <source>
        <dbReference type="ARBA" id="ARBA00022982"/>
    </source>
</evidence>
<evidence type="ECO:0000256" key="10">
    <source>
        <dbReference type="ARBA" id="ARBA00023002"/>
    </source>
</evidence>
<evidence type="ECO:0000256" key="13">
    <source>
        <dbReference type="ARBA" id="ARBA00030072"/>
    </source>
</evidence>
<sequence>MATDTLAHSTAHAHEHAHHDTGPTKVFGFWIYLMSDCILFCCLFATYAVLVNGTAGGPTGKDIFELPFVLVETALLLFSSITYGMAAIAMYKNNKSQVVSWLALTWLFGAGFIGMEIYEFHHLIMEGFGPDRSGFLSAFFALVGTHGLHVTSGLIWMAVLMFQISRRGLTSTNRTRIMCLSLFWHFLDVVWICVFSVVYLMGRCNESFKRSWRFPR</sequence>
<feature type="transmembrane region" description="Helical" evidence="19">
    <location>
        <begin position="182"/>
        <end position="202"/>
    </location>
</feature>
<evidence type="ECO:0000259" key="20">
    <source>
        <dbReference type="PROSITE" id="PS50253"/>
    </source>
</evidence>
<dbReference type="Gene3D" id="1.20.120.80">
    <property type="entry name" value="Cytochrome c oxidase, subunit III, four-helix bundle"/>
    <property type="match status" value="1"/>
</dbReference>
<dbReference type="InterPro" id="IPR035973">
    <property type="entry name" value="Cyt_c_oxidase_su3-like_sf"/>
</dbReference>
<organism evidence="21 22">
    <name type="scientific">Enterobacter cloacae</name>
    <dbReference type="NCBI Taxonomy" id="550"/>
    <lineage>
        <taxon>Bacteria</taxon>
        <taxon>Pseudomonadati</taxon>
        <taxon>Pseudomonadota</taxon>
        <taxon>Gammaproteobacteria</taxon>
        <taxon>Enterobacterales</taxon>
        <taxon>Enterobacteriaceae</taxon>
        <taxon>Enterobacter</taxon>
        <taxon>Enterobacter cloacae complex</taxon>
    </lineage>
</organism>
<evidence type="ECO:0000256" key="11">
    <source>
        <dbReference type="ARBA" id="ARBA00023136"/>
    </source>
</evidence>
<evidence type="ECO:0000256" key="3">
    <source>
        <dbReference type="ARBA" id="ARBA00011700"/>
    </source>
</evidence>
<evidence type="ECO:0000256" key="7">
    <source>
        <dbReference type="ARBA" id="ARBA00022692"/>
    </source>
</evidence>
<comment type="similarity">
    <text evidence="2 18">Belongs to the cytochrome c oxidase subunit 3 family.</text>
</comment>
<evidence type="ECO:0000256" key="4">
    <source>
        <dbReference type="ARBA" id="ARBA00014687"/>
    </source>
</evidence>
<dbReference type="GO" id="GO:0009486">
    <property type="term" value="F:cytochrome bo3 ubiquinol oxidase activity"/>
    <property type="evidence" value="ECO:0007669"/>
    <property type="project" value="InterPro"/>
</dbReference>
<keyword evidence="7 18" id="KW-0812">Transmembrane</keyword>
<reference evidence="21 22" key="1">
    <citation type="submission" date="2018-06" db="EMBL/GenBank/DDBJ databases">
        <authorList>
            <consortium name="Pathogen Informatics"/>
            <person name="Doyle S."/>
        </authorList>
    </citation>
    <scope>NUCLEOTIDE SEQUENCE [LARGE SCALE GENOMIC DNA]</scope>
    <source>
        <strain evidence="21 22">NCTC10005</strain>
    </source>
</reference>
<evidence type="ECO:0000256" key="6">
    <source>
        <dbReference type="ARBA" id="ARBA00022475"/>
    </source>
</evidence>
<evidence type="ECO:0000256" key="16">
    <source>
        <dbReference type="ARBA" id="ARBA00032717"/>
    </source>
</evidence>
<dbReference type="EMBL" id="UGJB01000004">
    <property type="protein sequence ID" value="STQ13764.1"/>
    <property type="molecule type" value="Genomic_DNA"/>
</dbReference>
<evidence type="ECO:0000313" key="22">
    <source>
        <dbReference type="Proteomes" id="UP000255106"/>
    </source>
</evidence>
<dbReference type="GO" id="GO:0005886">
    <property type="term" value="C:plasma membrane"/>
    <property type="evidence" value="ECO:0007669"/>
    <property type="project" value="UniProtKB-SubCell"/>
</dbReference>
<dbReference type="CDD" id="cd02863">
    <property type="entry name" value="Ubiquinol_oxidase_III"/>
    <property type="match status" value="1"/>
</dbReference>
<dbReference type="InterPro" id="IPR033946">
    <property type="entry name" value="Ubiquinol_oxase_su3_dom"/>
</dbReference>
<evidence type="ECO:0000313" key="21">
    <source>
        <dbReference type="EMBL" id="STQ13764.1"/>
    </source>
</evidence>
<evidence type="ECO:0000256" key="5">
    <source>
        <dbReference type="ARBA" id="ARBA00022448"/>
    </source>
</evidence>
<keyword evidence="10 21" id="KW-0560">Oxidoreductase</keyword>
<name>A0A377M5I2_ENTCL</name>
<dbReference type="Proteomes" id="UP000255106">
    <property type="component" value="Unassembled WGS sequence"/>
</dbReference>
<feature type="transmembrane region" description="Helical" evidence="19">
    <location>
        <begin position="98"/>
        <end position="118"/>
    </location>
</feature>
<dbReference type="SUPFAM" id="SSF81452">
    <property type="entry name" value="Cytochrome c oxidase subunit III-like"/>
    <property type="match status" value="1"/>
</dbReference>
<dbReference type="PANTHER" id="PTHR11403:SF2">
    <property type="entry name" value="CYTOCHROME BO(3) UBIQUINOL OXIDASE SUBUNIT 3"/>
    <property type="match status" value="1"/>
</dbReference>
<evidence type="ECO:0000256" key="1">
    <source>
        <dbReference type="ARBA" id="ARBA00004651"/>
    </source>
</evidence>
<gene>
    <name evidence="21" type="primary">cyoC</name>
    <name evidence="21" type="ORF">NCTC10005_06598</name>
</gene>
<evidence type="ECO:0000256" key="12">
    <source>
        <dbReference type="ARBA" id="ARBA00025694"/>
    </source>
</evidence>
<comment type="function">
    <text evidence="12">Cytochrome bo(3) ubiquinol terminal oxidase is the component of the aerobic respiratory chain of E.coli that predominates when cells are grown at high aeration. Has proton pump activity across the membrane in addition to electron transfer, pumping 2 protons/electron.</text>
</comment>
<evidence type="ECO:0000256" key="17">
    <source>
        <dbReference type="ARBA" id="ARBA00077247"/>
    </source>
</evidence>
<accession>A0A377M5I2</accession>
<feature type="transmembrane region" description="Helical" evidence="19">
    <location>
        <begin position="138"/>
        <end position="162"/>
    </location>
</feature>
<evidence type="ECO:0000256" key="15">
    <source>
        <dbReference type="ARBA" id="ARBA00032189"/>
    </source>
</evidence>
<dbReference type="GO" id="GO:0004129">
    <property type="term" value="F:cytochrome-c oxidase activity"/>
    <property type="evidence" value="ECO:0007669"/>
    <property type="project" value="InterPro"/>
</dbReference>
<feature type="transmembrane region" description="Helical" evidence="19">
    <location>
        <begin position="70"/>
        <end position="91"/>
    </location>
</feature>
<feature type="domain" description="Heme-copper oxidase subunit III family profile" evidence="20">
    <location>
        <begin position="1"/>
        <end position="203"/>
    </location>
</feature>
<evidence type="ECO:0000256" key="9">
    <source>
        <dbReference type="ARBA" id="ARBA00022989"/>
    </source>
</evidence>
<comment type="subcellular location">
    <subcellularLocation>
        <location evidence="1 18">Cell membrane</location>
        <topology evidence="1 18">Multi-pass membrane protein</topology>
    </subcellularLocation>
</comment>
<dbReference type="NCBIfam" id="NF007944">
    <property type="entry name" value="PRK10663.1"/>
    <property type="match status" value="1"/>
</dbReference>
<dbReference type="InterPro" id="IPR013833">
    <property type="entry name" value="Cyt_c_oxidase_su3_a-hlx"/>
</dbReference>
<keyword evidence="9 19" id="KW-1133">Transmembrane helix</keyword>
<dbReference type="InterPro" id="IPR014206">
    <property type="entry name" value="Cyt_c_ubiqinol_oxidase_su3"/>
</dbReference>
<evidence type="ECO:0000256" key="14">
    <source>
        <dbReference type="ARBA" id="ARBA00031884"/>
    </source>
</evidence>
<feature type="transmembrane region" description="Helical" evidence="19">
    <location>
        <begin position="29"/>
        <end position="50"/>
    </location>
</feature>
<dbReference type="GO" id="GO:0019646">
    <property type="term" value="P:aerobic electron transport chain"/>
    <property type="evidence" value="ECO:0007669"/>
    <property type="project" value="InterPro"/>
</dbReference>
<protein>
    <recommendedName>
        <fullName evidence="4">Cytochrome bo(3) ubiquinol oxidase subunit 3</fullName>
    </recommendedName>
    <alternativeName>
        <fullName evidence="15">Cytochrome o ubiquinol oxidase subunit 3</fullName>
    </alternativeName>
    <alternativeName>
        <fullName evidence="13">Oxidase bo(3) subunit 3</fullName>
    </alternativeName>
    <alternativeName>
        <fullName evidence="17">Ubiquinol oxidase chain C</fullName>
    </alternativeName>
    <alternativeName>
        <fullName evidence="16">Ubiquinol oxidase polypeptide III</fullName>
    </alternativeName>
    <alternativeName>
        <fullName evidence="14">Ubiquinol oxidase subunit 3</fullName>
    </alternativeName>
</protein>
<dbReference type="NCBIfam" id="TIGR02842">
    <property type="entry name" value="CyoC"/>
    <property type="match status" value="1"/>
</dbReference>
<dbReference type="AlphaFoldDB" id="A0A377M5I2"/>
<evidence type="ECO:0000256" key="19">
    <source>
        <dbReference type="SAM" id="Phobius"/>
    </source>
</evidence>